<dbReference type="AlphaFoldDB" id="A0A9P0E7Q9"/>
<protein>
    <submittedName>
        <fullName evidence="1">Uncharacterized protein</fullName>
    </submittedName>
</protein>
<sequence>MLFTRNSLLKKSNLGGQRPPIYQGARGRFVGELRMDKREQNYRLERGPGEREGRWEECGSAMAPIASRPHGLLGNPVASGTGCLTMCYELEGYDDHDVKELKEECPILAKSATS</sequence>
<accession>A0A9P0E7Q9</accession>
<dbReference type="EMBL" id="OV725078">
    <property type="protein sequence ID" value="CAH1393161.1"/>
    <property type="molecule type" value="Genomic_DNA"/>
</dbReference>
<evidence type="ECO:0000313" key="1">
    <source>
        <dbReference type="EMBL" id="CAH1393161.1"/>
    </source>
</evidence>
<reference evidence="1" key="1">
    <citation type="submission" date="2022-01" db="EMBL/GenBank/DDBJ databases">
        <authorList>
            <person name="King R."/>
        </authorList>
    </citation>
    <scope>NUCLEOTIDE SEQUENCE</scope>
</reference>
<dbReference type="Proteomes" id="UP001152798">
    <property type="component" value="Chromosome 2"/>
</dbReference>
<name>A0A9P0E7Q9_NEZVI</name>
<gene>
    <name evidence="1" type="ORF">NEZAVI_LOCUS3872</name>
</gene>
<organism evidence="1 2">
    <name type="scientific">Nezara viridula</name>
    <name type="common">Southern green stink bug</name>
    <name type="synonym">Cimex viridulus</name>
    <dbReference type="NCBI Taxonomy" id="85310"/>
    <lineage>
        <taxon>Eukaryota</taxon>
        <taxon>Metazoa</taxon>
        <taxon>Ecdysozoa</taxon>
        <taxon>Arthropoda</taxon>
        <taxon>Hexapoda</taxon>
        <taxon>Insecta</taxon>
        <taxon>Pterygota</taxon>
        <taxon>Neoptera</taxon>
        <taxon>Paraneoptera</taxon>
        <taxon>Hemiptera</taxon>
        <taxon>Heteroptera</taxon>
        <taxon>Panheteroptera</taxon>
        <taxon>Pentatomomorpha</taxon>
        <taxon>Pentatomoidea</taxon>
        <taxon>Pentatomidae</taxon>
        <taxon>Pentatominae</taxon>
        <taxon>Nezara</taxon>
    </lineage>
</organism>
<proteinExistence type="predicted"/>
<keyword evidence="2" id="KW-1185">Reference proteome</keyword>
<evidence type="ECO:0000313" key="2">
    <source>
        <dbReference type="Proteomes" id="UP001152798"/>
    </source>
</evidence>